<sequence length="584" mass="63906">MYTAENNSLLSFLGTNTSDMRYEVKNIYYEKLIPDFDVSALAAEGGTWLQARQYYDDFYDVRYRVLTYLLPFTTAMGSIAIAGVDVSLVSLATAVTVTTANAEVIVTDTKYNASLGGSFVVDTFDMSLFWASPYAATDTPSLRVNEIAAPIVAKSTSMTSLNFSFYTDGLIYQSLSMLDRYWLMARSPLALSAGEIEASFGELLDLYEHLTAVTASAFTECETSANNRADNTFIESIAQIERVFGTRVRSLYVAYLLQETMPTTTTTTTTTTAPTTTTTTTTTTTSPVSSSADSGEETPNEARTTTYRRTANLLDTTAEKWGGCGCSYDKDTDAYVCFYTNSDSVELIFNDAVPSNSEVNSSVDFTGTRRYQFMQDQVVNLTAATSAFWTAPYFAYDGITKTDIVAMSYVLPFKYDSEGNVTAAAVFDLALDWVPTFLAENTPSGTTGLFLIDRRNSGTFMGSRSVKATSVYGAMDTSNATINKFTTAVYERVGSFNASISFHLDTDLVNYQLIDPYWGVLEIIPASVALKRYLPTPTVTSATDALRLIPTSETIVLFLYVGGILFAFFLNLLILGCSKLGEAE</sequence>
<proteinExistence type="predicted"/>
<organism evidence="3 4">
    <name type="scientific">Strigomonas culicis</name>
    <dbReference type="NCBI Taxonomy" id="28005"/>
    <lineage>
        <taxon>Eukaryota</taxon>
        <taxon>Discoba</taxon>
        <taxon>Euglenozoa</taxon>
        <taxon>Kinetoplastea</taxon>
        <taxon>Metakinetoplastina</taxon>
        <taxon>Trypanosomatida</taxon>
        <taxon>Trypanosomatidae</taxon>
        <taxon>Strigomonadinae</taxon>
        <taxon>Strigomonas</taxon>
    </lineage>
</organism>
<keyword evidence="2" id="KW-1133">Transmembrane helix</keyword>
<reference evidence="3 4" key="1">
    <citation type="journal article" date="2013" name="PLoS ONE">
        <title>Predicting the Proteins of Angomonas deanei, Strigomonas culicis and Their Respective Endosymbionts Reveals New Aspects of the Trypanosomatidae Family.</title>
        <authorList>
            <person name="Motta M.C."/>
            <person name="Martins A.C."/>
            <person name="de Souza S.S."/>
            <person name="Catta-Preta C.M."/>
            <person name="Silva R."/>
            <person name="Klein C.C."/>
            <person name="de Almeida L.G."/>
            <person name="de Lima Cunha O."/>
            <person name="Ciapina L.P."/>
            <person name="Brocchi M."/>
            <person name="Colabardini A.C."/>
            <person name="de Araujo Lima B."/>
            <person name="Machado C.R."/>
            <person name="de Almeida Soares C.M."/>
            <person name="Probst C.M."/>
            <person name="de Menezes C.B."/>
            <person name="Thompson C.E."/>
            <person name="Bartholomeu D.C."/>
            <person name="Gradia D.F."/>
            <person name="Pavoni D.P."/>
            <person name="Grisard E.C."/>
            <person name="Fantinatti-Garboggini F."/>
            <person name="Marchini F.K."/>
            <person name="Rodrigues-Luiz G.F."/>
            <person name="Wagner G."/>
            <person name="Goldman G.H."/>
            <person name="Fietto J.L."/>
            <person name="Elias M.C."/>
            <person name="Goldman M.H."/>
            <person name="Sagot M.F."/>
            <person name="Pereira M."/>
            <person name="Stoco P.H."/>
            <person name="de Mendonca-Neto R.P."/>
            <person name="Teixeira S.M."/>
            <person name="Maciel T.E."/>
            <person name="de Oliveira Mendes T.A."/>
            <person name="Urmenyi T.P."/>
            <person name="de Souza W."/>
            <person name="Schenkman S."/>
            <person name="de Vasconcelos A.T."/>
        </authorList>
    </citation>
    <scope>NUCLEOTIDE SEQUENCE [LARGE SCALE GENOMIC DNA]</scope>
</reference>
<dbReference type="Proteomes" id="UP000015354">
    <property type="component" value="Unassembled WGS sequence"/>
</dbReference>
<feature type="region of interest" description="Disordered" evidence="1">
    <location>
        <begin position="264"/>
        <end position="305"/>
    </location>
</feature>
<evidence type="ECO:0000313" key="3">
    <source>
        <dbReference type="EMBL" id="EPY26932.1"/>
    </source>
</evidence>
<dbReference type="AlphaFoldDB" id="S9U861"/>
<name>S9U861_9TRYP</name>
<accession>S9U861</accession>
<keyword evidence="2" id="KW-0472">Membrane</keyword>
<keyword evidence="4" id="KW-1185">Reference proteome</keyword>
<keyword evidence="2" id="KW-0812">Transmembrane</keyword>
<evidence type="ECO:0000256" key="1">
    <source>
        <dbReference type="SAM" id="MobiDB-lite"/>
    </source>
</evidence>
<dbReference type="OrthoDB" id="278656at2759"/>
<feature type="compositionally biased region" description="Low complexity" evidence="1">
    <location>
        <begin position="264"/>
        <end position="285"/>
    </location>
</feature>
<evidence type="ECO:0000313" key="4">
    <source>
        <dbReference type="Proteomes" id="UP000015354"/>
    </source>
</evidence>
<evidence type="ECO:0000256" key="2">
    <source>
        <dbReference type="SAM" id="Phobius"/>
    </source>
</evidence>
<feature type="transmembrane region" description="Helical" evidence="2">
    <location>
        <begin position="555"/>
        <end position="575"/>
    </location>
</feature>
<protein>
    <submittedName>
        <fullName evidence="3">Uncharacterized protein</fullName>
    </submittedName>
</protein>
<dbReference type="EMBL" id="ATMH01006006">
    <property type="protein sequence ID" value="EPY26932.1"/>
    <property type="molecule type" value="Genomic_DNA"/>
</dbReference>
<comment type="caution">
    <text evidence="3">The sequence shown here is derived from an EMBL/GenBank/DDBJ whole genome shotgun (WGS) entry which is preliminary data.</text>
</comment>
<gene>
    <name evidence="3" type="ORF">STCU_06006</name>
</gene>